<evidence type="ECO:0000313" key="1">
    <source>
        <dbReference type="EMBL" id="TQC55246.1"/>
    </source>
</evidence>
<dbReference type="Proteomes" id="UP000319715">
    <property type="component" value="Unassembled WGS sequence"/>
</dbReference>
<dbReference type="RefSeq" id="WP_220094812.1">
    <property type="nucleotide sequence ID" value="NZ_VICF01000258.1"/>
</dbReference>
<reference evidence="1 2" key="1">
    <citation type="submission" date="2019-06" db="EMBL/GenBank/DDBJ databases">
        <title>Pantoea dispersa Assembly.</title>
        <authorList>
            <person name="Wang J."/>
        </authorList>
    </citation>
    <scope>NUCLEOTIDE SEQUENCE [LARGE SCALE GENOMIC DNA]</scope>
    <source>
        <strain evidence="2">bio</strain>
    </source>
</reference>
<feature type="non-terminal residue" evidence="1">
    <location>
        <position position="111"/>
    </location>
</feature>
<dbReference type="EMBL" id="VICF01000258">
    <property type="protein sequence ID" value="TQC55246.1"/>
    <property type="molecule type" value="Genomic_DNA"/>
</dbReference>
<gene>
    <name evidence="1" type="ORF">FK492_24600</name>
</gene>
<evidence type="ECO:0000313" key="2">
    <source>
        <dbReference type="Proteomes" id="UP000319715"/>
    </source>
</evidence>
<comment type="caution">
    <text evidence="1">The sequence shown here is derived from an EMBL/GenBank/DDBJ whole genome shotgun (WGS) entry which is preliminary data.</text>
</comment>
<organism evidence="1 2">
    <name type="scientific">Pantoea dispersa</name>
    <dbReference type="NCBI Taxonomy" id="59814"/>
    <lineage>
        <taxon>Bacteria</taxon>
        <taxon>Pseudomonadati</taxon>
        <taxon>Pseudomonadota</taxon>
        <taxon>Gammaproteobacteria</taxon>
        <taxon>Enterobacterales</taxon>
        <taxon>Erwiniaceae</taxon>
        <taxon>Pantoea</taxon>
    </lineage>
</organism>
<proteinExistence type="predicted"/>
<sequence length="111" mass="11164">SGRFVAPFPAQVADASALAASIGGAGAGLRYVDGPNAGQAYTGLALRTHLFNVHLNDLGNAVNDLSLARDFGSGDGGIGSPTGGGCASRPAVAVAWTRNSYVQSRGHRARL</sequence>
<protein>
    <submittedName>
        <fullName evidence="1">TonB-dependent receptor</fullName>
    </submittedName>
</protein>
<name>A0ABY2ZQU8_9GAMM</name>
<keyword evidence="1" id="KW-0675">Receptor</keyword>
<keyword evidence="2" id="KW-1185">Reference proteome</keyword>
<accession>A0ABY2ZQU8</accession>
<feature type="non-terminal residue" evidence="1">
    <location>
        <position position="1"/>
    </location>
</feature>